<gene>
    <name evidence="3" type="ORF">PDIGIT_LOCUS2688</name>
</gene>
<evidence type="ECO:0000313" key="3">
    <source>
        <dbReference type="EMBL" id="CAI6297000.1"/>
    </source>
</evidence>
<evidence type="ECO:0000313" key="4">
    <source>
        <dbReference type="Proteomes" id="UP001152607"/>
    </source>
</evidence>
<evidence type="ECO:0000256" key="2">
    <source>
        <dbReference type="SAM" id="Phobius"/>
    </source>
</evidence>
<feature type="region of interest" description="Disordered" evidence="1">
    <location>
        <begin position="36"/>
        <end position="55"/>
    </location>
</feature>
<dbReference type="OrthoDB" id="3248909at2759"/>
<keyword evidence="2" id="KW-0812">Transmembrane</keyword>
<feature type="transmembrane region" description="Helical" evidence="2">
    <location>
        <begin position="537"/>
        <end position="559"/>
    </location>
</feature>
<name>A0A9W4XLP7_9PLEO</name>
<keyword evidence="2" id="KW-1133">Transmembrane helix</keyword>
<feature type="transmembrane region" description="Helical" evidence="2">
    <location>
        <begin position="1173"/>
        <end position="1193"/>
    </location>
</feature>
<feature type="transmembrane region" description="Helical" evidence="2">
    <location>
        <begin position="765"/>
        <end position="788"/>
    </location>
</feature>
<protein>
    <submittedName>
        <fullName evidence="3">Uncharacterized protein</fullName>
    </submittedName>
</protein>
<feature type="transmembrane region" description="Helical" evidence="2">
    <location>
        <begin position="658"/>
        <end position="682"/>
    </location>
</feature>
<dbReference type="PANTHER" id="PTHR37544">
    <property type="entry name" value="SPRAY-RELATED"/>
    <property type="match status" value="1"/>
</dbReference>
<dbReference type="EMBL" id="CAOQHR010000002">
    <property type="protein sequence ID" value="CAI6297000.1"/>
    <property type="molecule type" value="Genomic_DNA"/>
</dbReference>
<feature type="transmembrane region" description="Helical" evidence="2">
    <location>
        <begin position="59"/>
        <end position="83"/>
    </location>
</feature>
<keyword evidence="2" id="KW-0472">Membrane</keyword>
<proteinExistence type="predicted"/>
<reference evidence="3" key="1">
    <citation type="submission" date="2023-01" db="EMBL/GenBank/DDBJ databases">
        <authorList>
            <person name="Van Ghelder C."/>
            <person name="Rancurel C."/>
        </authorList>
    </citation>
    <scope>NUCLEOTIDE SEQUENCE</scope>
    <source>
        <strain evidence="3">CNCM I-4278</strain>
    </source>
</reference>
<sequence length="1279" mass="143557">MGRAANTQYEETLITDNTAPKKRVSWNTFKIFSHSRNTKTQHPKSAAASRSRKSWTPPALHPLTLSLVVLVSLTLIITLQLFLDRSNRNQGVIFAPSIGELPLSKTFMYRYFPTIVAVIYSIFWAWIDLEAKRVEPWYRLSTEGGSTGKDSMLLTYPFDFAPFVPFRAMKRRHWPVFWASFALLLVTWGLVPVQAGIFSTRPVVRERPMLFNVSTDFVPAAQQPQELSLAHYQSTYAIATLDERLPPYMASNYTLAPFEPSSTHSLEVVNELDEWTATTTLYSLDLACEPTFLEPGTLATYKSSWGCNFTVGLDGNVTEGTGGSDFTKRKRYSALWAAFAPGSDASYRINYCPPGRAHTFYAGISENKVKEEDPPNNVSAIFCEVEYYMQDVNATIEKDTKQPLRISTLSPKRPLPEQMFNRTSFQQQLSSNTIEYRVRRDFSMPGRDLPEYGEQILDSELSALINDGGVSGLALALDKRPLRDSLDWRMLKNSYETAYQLMFSRAMVEILGPDTTKSRQTEGNERIMTEALILEPIFTYIVEGFLGAVSVFASVLLYLSINRFTALRSDPSTIASLMSLVSDNPNLLASFKDLDCSTITDLETILRDKSYRLIEDPENVAITEIVANRKKSNSMGLGQRRGFTKDINHPVRPKGFSLWAAISFVGLFVILAAALIAVFLQARVNGLSLPSNSRVGQKILENYIPTLIVMMIEPMWILLNRHICLLQPIEQLWRGNAKAEASIDVNYSSLPPQLVIWKSLKVRHLILAAICSMALLSNVLAVAFAGLFHHEMTEVRIHQSFQPPFDATFVSINGSVSPSNRRNAMLEKPSGAYRAGKGQDQFLIAESNYTRNTLLPAWTDDALFYLPFRSNTLPNISNISTGVQYEAQTRAFGAELKCSALEQGSYRVIKRKTEFGMSRLMVALSNGKIKADCVSSEYFRINPNPTMVDESTGGTMEDTECINGPSAAELVYNMEPAGGANASQAQRDICWATAILGWVRSLNGSCGTTPEHILASNQSFLVQCTPQMVRGHGTVRVDEGGRLLRPVHDRFIERNLDLEEVKANFSNDPINLINQSNRYMFYSWTNPWHNDSIASDFMSYFVRVVSNSSRLLDPTKSLPKLEEVQIPLNRTYSRLFAIWLGANHHKLFVNASGSSTVAWRIEKEERLFISSPLFIVSLSILLAYMVVAIIVYLRRPGRFLPRLPTSIASIIGLFAASTAVHDMRGTSRYSTKERARYLKDLETRYGYGNFVGTDGNIHVGIEKTPFVTLRHGVHSRKPR</sequence>
<evidence type="ECO:0000256" key="1">
    <source>
        <dbReference type="SAM" id="MobiDB-lite"/>
    </source>
</evidence>
<dbReference type="InterPro" id="IPR021840">
    <property type="entry name" value="DUF3433"/>
</dbReference>
<dbReference type="PANTHER" id="PTHR37544:SF3">
    <property type="entry name" value="SPRAY"/>
    <property type="match status" value="1"/>
</dbReference>
<dbReference type="Proteomes" id="UP001152607">
    <property type="component" value="Unassembled WGS sequence"/>
</dbReference>
<feature type="transmembrane region" description="Helical" evidence="2">
    <location>
        <begin position="111"/>
        <end position="129"/>
    </location>
</feature>
<keyword evidence="4" id="KW-1185">Reference proteome</keyword>
<feature type="transmembrane region" description="Helical" evidence="2">
    <location>
        <begin position="176"/>
        <end position="198"/>
    </location>
</feature>
<dbReference type="AlphaFoldDB" id="A0A9W4XLP7"/>
<comment type="caution">
    <text evidence="3">The sequence shown here is derived from an EMBL/GenBank/DDBJ whole genome shotgun (WGS) entry which is preliminary data.</text>
</comment>
<organism evidence="3 4">
    <name type="scientific">Periconia digitata</name>
    <dbReference type="NCBI Taxonomy" id="1303443"/>
    <lineage>
        <taxon>Eukaryota</taxon>
        <taxon>Fungi</taxon>
        <taxon>Dikarya</taxon>
        <taxon>Ascomycota</taxon>
        <taxon>Pezizomycotina</taxon>
        <taxon>Dothideomycetes</taxon>
        <taxon>Pleosporomycetidae</taxon>
        <taxon>Pleosporales</taxon>
        <taxon>Massarineae</taxon>
        <taxon>Periconiaceae</taxon>
        <taxon>Periconia</taxon>
    </lineage>
</organism>
<dbReference type="Pfam" id="PF11915">
    <property type="entry name" value="DUF3433"/>
    <property type="match status" value="2"/>
</dbReference>
<accession>A0A9W4XLP7</accession>